<dbReference type="OMA" id="DSNWYKS"/>
<organism evidence="3">
    <name type="scientific">Camponotus floridanus</name>
    <name type="common">Florida carpenter ant</name>
    <dbReference type="NCBI Taxonomy" id="104421"/>
    <lineage>
        <taxon>Eukaryota</taxon>
        <taxon>Metazoa</taxon>
        <taxon>Ecdysozoa</taxon>
        <taxon>Arthropoda</taxon>
        <taxon>Hexapoda</taxon>
        <taxon>Insecta</taxon>
        <taxon>Pterygota</taxon>
        <taxon>Neoptera</taxon>
        <taxon>Endopterygota</taxon>
        <taxon>Hymenoptera</taxon>
        <taxon>Apocrita</taxon>
        <taxon>Aculeata</taxon>
        <taxon>Formicoidea</taxon>
        <taxon>Formicidae</taxon>
        <taxon>Formicinae</taxon>
        <taxon>Camponotus</taxon>
    </lineage>
</organism>
<dbReference type="AlphaFoldDB" id="E1ZXH6"/>
<dbReference type="STRING" id="104421.E1ZXH6"/>
<evidence type="ECO:0000313" key="3">
    <source>
        <dbReference type="Proteomes" id="UP000000311"/>
    </source>
</evidence>
<dbReference type="PANTHER" id="PTHR37159">
    <property type="entry name" value="GH11867P"/>
    <property type="match status" value="1"/>
</dbReference>
<keyword evidence="3" id="KW-1185">Reference proteome</keyword>
<keyword evidence="1" id="KW-0472">Membrane</keyword>
<evidence type="ECO:0000256" key="1">
    <source>
        <dbReference type="SAM" id="Phobius"/>
    </source>
</evidence>
<dbReference type="InParanoid" id="E1ZXH6"/>
<proteinExistence type="predicted"/>
<accession>E1ZXH6</accession>
<dbReference type="PANTHER" id="PTHR37159:SF1">
    <property type="entry name" value="GH11867P"/>
    <property type="match status" value="1"/>
</dbReference>
<dbReference type="Proteomes" id="UP000000311">
    <property type="component" value="Unassembled WGS sequence"/>
</dbReference>
<evidence type="ECO:0000313" key="2">
    <source>
        <dbReference type="EMBL" id="EFN74114.1"/>
    </source>
</evidence>
<keyword evidence="1" id="KW-0812">Transmembrane</keyword>
<protein>
    <submittedName>
        <fullName evidence="2">Uncharacterized protein</fullName>
    </submittedName>
</protein>
<sequence length="311" mass="36426">MKEKHINDVQTSTVDEHLKLILEDDSINDPSSDVTSNDLPHWYDKQLYKKAQNFYNRNLFGITIADIVGVIAIFSITSILKVLLYTKQSSIPCAAFKRYVETHLHIQNIYTSDANNTDSNWYKSINVIRWKHKTNSDRSKNAGVGPIYQRDMVLTQFCFVGYILMTPKYFGIRSEPIEDEAFNHFWRVNGYMLGIPDNLNICRKTAAETRELCQKIVKTVFMNSLNQVSFDFDHTVSTIINSLWYIDLDLNKDHLLILTYQVHGTECKYSMFILIKYIILLKSFLRIITEDNSPFLLFKYLYFLKINILYM</sequence>
<gene>
    <name evidence="2" type="ORF">EAG_12035</name>
</gene>
<name>E1ZXH6_CAMFO</name>
<feature type="transmembrane region" description="Helical" evidence="1">
    <location>
        <begin position="59"/>
        <end position="84"/>
    </location>
</feature>
<dbReference type="EMBL" id="GL435055">
    <property type="protein sequence ID" value="EFN74114.1"/>
    <property type="molecule type" value="Genomic_DNA"/>
</dbReference>
<dbReference type="OrthoDB" id="6361347at2759"/>
<reference evidence="2 3" key="1">
    <citation type="journal article" date="2010" name="Science">
        <title>Genomic comparison of the ants Camponotus floridanus and Harpegnathos saltator.</title>
        <authorList>
            <person name="Bonasio R."/>
            <person name="Zhang G."/>
            <person name="Ye C."/>
            <person name="Mutti N.S."/>
            <person name="Fang X."/>
            <person name="Qin N."/>
            <person name="Donahue G."/>
            <person name="Yang P."/>
            <person name="Li Q."/>
            <person name="Li C."/>
            <person name="Zhang P."/>
            <person name="Huang Z."/>
            <person name="Berger S.L."/>
            <person name="Reinberg D."/>
            <person name="Wang J."/>
            <person name="Liebig J."/>
        </authorList>
    </citation>
    <scope>NUCLEOTIDE SEQUENCE [LARGE SCALE GENOMIC DNA]</scope>
    <source>
        <strain evidence="3">C129</strain>
    </source>
</reference>
<keyword evidence="1" id="KW-1133">Transmembrane helix</keyword>